<sequence length="65" mass="7052">MDYGPEDPEHYAKLIRETKQVLDPLVTGGVTIAVTVPGTVEEIKQMNLPLLVYERGRGATSAGPE</sequence>
<evidence type="ECO:0000313" key="2">
    <source>
        <dbReference type="Proteomes" id="UP001348369"/>
    </source>
</evidence>
<proteinExistence type="predicted"/>
<evidence type="ECO:0000313" key="1">
    <source>
        <dbReference type="EMBL" id="WSC02803.1"/>
    </source>
</evidence>
<protein>
    <submittedName>
        <fullName evidence="1">Uncharacterized protein</fullName>
    </submittedName>
</protein>
<name>A0ACD4ZYC4_9ACTN</name>
<dbReference type="Proteomes" id="UP001348369">
    <property type="component" value="Chromosome"/>
</dbReference>
<keyword evidence="2" id="KW-1185">Reference proteome</keyword>
<accession>A0ACD4ZYC4</accession>
<organism evidence="1 2">
    <name type="scientific">Streptomyces scopuliridis</name>
    <dbReference type="NCBI Taxonomy" id="452529"/>
    <lineage>
        <taxon>Bacteria</taxon>
        <taxon>Bacillati</taxon>
        <taxon>Actinomycetota</taxon>
        <taxon>Actinomycetes</taxon>
        <taxon>Kitasatosporales</taxon>
        <taxon>Streptomycetaceae</taxon>
        <taxon>Streptomyces</taxon>
    </lineage>
</organism>
<gene>
    <name evidence="1" type="ORF">OG835_41415</name>
</gene>
<reference evidence="1" key="1">
    <citation type="submission" date="2022-10" db="EMBL/GenBank/DDBJ databases">
        <title>The complete genomes of actinobacterial strains from the NBC collection.</title>
        <authorList>
            <person name="Joergensen T.S."/>
            <person name="Alvarez Arevalo M."/>
            <person name="Sterndorff E.B."/>
            <person name="Faurdal D."/>
            <person name="Vuksanovic O."/>
            <person name="Mourched A.-S."/>
            <person name="Charusanti P."/>
            <person name="Shaw S."/>
            <person name="Blin K."/>
            <person name="Weber T."/>
        </authorList>
    </citation>
    <scope>NUCLEOTIDE SEQUENCE</scope>
    <source>
        <strain evidence="1">NBC 01771</strain>
    </source>
</reference>
<dbReference type="EMBL" id="CP109109">
    <property type="protein sequence ID" value="WSC02803.1"/>
    <property type="molecule type" value="Genomic_DNA"/>
</dbReference>